<comment type="caution">
    <text evidence="2">The sequence shown here is derived from an EMBL/GenBank/DDBJ whole genome shotgun (WGS) entry which is preliminary data.</text>
</comment>
<reference evidence="2" key="1">
    <citation type="journal article" date="2017" name="Nature">
        <title>The sunflower genome provides insights into oil metabolism, flowering and Asterid evolution.</title>
        <authorList>
            <person name="Badouin H."/>
            <person name="Gouzy J."/>
            <person name="Grassa C.J."/>
            <person name="Murat F."/>
            <person name="Staton S.E."/>
            <person name="Cottret L."/>
            <person name="Lelandais-Briere C."/>
            <person name="Owens G.L."/>
            <person name="Carrere S."/>
            <person name="Mayjonade B."/>
            <person name="Legrand L."/>
            <person name="Gill N."/>
            <person name="Kane N.C."/>
            <person name="Bowers J.E."/>
            <person name="Hubner S."/>
            <person name="Bellec A."/>
            <person name="Berard A."/>
            <person name="Berges H."/>
            <person name="Blanchet N."/>
            <person name="Boniface M.C."/>
            <person name="Brunel D."/>
            <person name="Catrice O."/>
            <person name="Chaidir N."/>
            <person name="Claudel C."/>
            <person name="Donnadieu C."/>
            <person name="Faraut T."/>
            <person name="Fievet G."/>
            <person name="Helmstetter N."/>
            <person name="King M."/>
            <person name="Knapp S.J."/>
            <person name="Lai Z."/>
            <person name="Le Paslier M.C."/>
            <person name="Lippi Y."/>
            <person name="Lorenzon L."/>
            <person name="Mandel J.R."/>
            <person name="Marage G."/>
            <person name="Marchand G."/>
            <person name="Marquand E."/>
            <person name="Bret-Mestries E."/>
            <person name="Morien E."/>
            <person name="Nambeesan S."/>
            <person name="Nguyen T."/>
            <person name="Pegot-Espagnet P."/>
            <person name="Pouilly N."/>
            <person name="Raftis F."/>
            <person name="Sallet E."/>
            <person name="Schiex T."/>
            <person name="Thomas J."/>
            <person name="Vandecasteele C."/>
            <person name="Vares D."/>
            <person name="Vear F."/>
            <person name="Vautrin S."/>
            <person name="Crespi M."/>
            <person name="Mangin B."/>
            <person name="Burke J.M."/>
            <person name="Salse J."/>
            <person name="Munos S."/>
            <person name="Vincourt P."/>
            <person name="Rieseberg L.H."/>
            <person name="Langlade N.B."/>
        </authorList>
    </citation>
    <scope>NUCLEOTIDE SEQUENCE</scope>
    <source>
        <tissue evidence="2">Leaves</tissue>
    </source>
</reference>
<dbReference type="Proteomes" id="UP000215914">
    <property type="component" value="Unassembled WGS sequence"/>
</dbReference>
<protein>
    <submittedName>
        <fullName evidence="2">Uncharacterized protein</fullName>
    </submittedName>
</protein>
<accession>A0A9K3JX62</accession>
<gene>
    <name evidence="2" type="ORF">HanXRQr2_Chr01g0029321</name>
</gene>
<proteinExistence type="predicted"/>
<reference evidence="2" key="2">
    <citation type="submission" date="2020-06" db="EMBL/GenBank/DDBJ databases">
        <title>Helianthus annuus Genome sequencing and assembly Release 2.</title>
        <authorList>
            <person name="Gouzy J."/>
            <person name="Langlade N."/>
            <person name="Munos S."/>
        </authorList>
    </citation>
    <scope>NUCLEOTIDE SEQUENCE</scope>
    <source>
        <tissue evidence="2">Leaves</tissue>
    </source>
</reference>
<sequence length="81" mass="8971">MHLKHSYRIMAPTTFAFGEARGNIKTSFAMLSLFSASIVDFGWIIIFSRCGEQSSRSFTKRSSGLDPSKDVISTVCNMSNV</sequence>
<feature type="transmembrane region" description="Helical" evidence="1">
    <location>
        <begin position="28"/>
        <end position="47"/>
    </location>
</feature>
<dbReference type="EMBL" id="MNCJ02000316">
    <property type="protein sequence ID" value="KAF5822678.1"/>
    <property type="molecule type" value="Genomic_DNA"/>
</dbReference>
<keyword evidence="1" id="KW-1133">Transmembrane helix</keyword>
<evidence type="ECO:0000313" key="3">
    <source>
        <dbReference type="Proteomes" id="UP000215914"/>
    </source>
</evidence>
<evidence type="ECO:0000313" key="2">
    <source>
        <dbReference type="EMBL" id="KAF5822678.1"/>
    </source>
</evidence>
<organism evidence="2 3">
    <name type="scientific">Helianthus annuus</name>
    <name type="common">Common sunflower</name>
    <dbReference type="NCBI Taxonomy" id="4232"/>
    <lineage>
        <taxon>Eukaryota</taxon>
        <taxon>Viridiplantae</taxon>
        <taxon>Streptophyta</taxon>
        <taxon>Embryophyta</taxon>
        <taxon>Tracheophyta</taxon>
        <taxon>Spermatophyta</taxon>
        <taxon>Magnoliopsida</taxon>
        <taxon>eudicotyledons</taxon>
        <taxon>Gunneridae</taxon>
        <taxon>Pentapetalae</taxon>
        <taxon>asterids</taxon>
        <taxon>campanulids</taxon>
        <taxon>Asterales</taxon>
        <taxon>Asteraceae</taxon>
        <taxon>Asteroideae</taxon>
        <taxon>Heliantheae alliance</taxon>
        <taxon>Heliantheae</taxon>
        <taxon>Helianthus</taxon>
    </lineage>
</organism>
<keyword evidence="1" id="KW-0812">Transmembrane</keyword>
<keyword evidence="3" id="KW-1185">Reference proteome</keyword>
<keyword evidence="1" id="KW-0472">Membrane</keyword>
<evidence type="ECO:0000256" key="1">
    <source>
        <dbReference type="SAM" id="Phobius"/>
    </source>
</evidence>
<dbReference type="AlphaFoldDB" id="A0A9K3JX62"/>
<name>A0A9K3JX62_HELAN</name>
<dbReference type="Gramene" id="mRNA:HanXRQr2_Chr01g0029321">
    <property type="protein sequence ID" value="CDS:HanXRQr2_Chr01g0029321.1"/>
    <property type="gene ID" value="HanXRQr2_Chr01g0029321"/>
</dbReference>